<accession>A0A6A6W3F0</accession>
<dbReference type="Proteomes" id="UP000799437">
    <property type="component" value="Unassembled WGS sequence"/>
</dbReference>
<protein>
    <submittedName>
        <fullName evidence="1">Uncharacterized protein</fullName>
    </submittedName>
</protein>
<dbReference type="EMBL" id="ML996574">
    <property type="protein sequence ID" value="KAF2757095.1"/>
    <property type="molecule type" value="Genomic_DNA"/>
</dbReference>
<evidence type="ECO:0000313" key="2">
    <source>
        <dbReference type="Proteomes" id="UP000799437"/>
    </source>
</evidence>
<reference evidence="1" key="1">
    <citation type="journal article" date="2020" name="Stud. Mycol.">
        <title>101 Dothideomycetes genomes: a test case for predicting lifestyles and emergence of pathogens.</title>
        <authorList>
            <person name="Haridas S."/>
            <person name="Albert R."/>
            <person name="Binder M."/>
            <person name="Bloem J."/>
            <person name="Labutti K."/>
            <person name="Salamov A."/>
            <person name="Andreopoulos B."/>
            <person name="Baker S."/>
            <person name="Barry K."/>
            <person name="Bills G."/>
            <person name="Bluhm B."/>
            <person name="Cannon C."/>
            <person name="Castanera R."/>
            <person name="Culley D."/>
            <person name="Daum C."/>
            <person name="Ezra D."/>
            <person name="Gonzalez J."/>
            <person name="Henrissat B."/>
            <person name="Kuo A."/>
            <person name="Liang C."/>
            <person name="Lipzen A."/>
            <person name="Lutzoni F."/>
            <person name="Magnuson J."/>
            <person name="Mondo S."/>
            <person name="Nolan M."/>
            <person name="Ohm R."/>
            <person name="Pangilinan J."/>
            <person name="Park H.-J."/>
            <person name="Ramirez L."/>
            <person name="Alfaro M."/>
            <person name="Sun H."/>
            <person name="Tritt A."/>
            <person name="Yoshinaga Y."/>
            <person name="Zwiers L.-H."/>
            <person name="Turgeon B."/>
            <person name="Goodwin S."/>
            <person name="Spatafora J."/>
            <person name="Crous P."/>
            <person name="Grigoriev I."/>
        </authorList>
    </citation>
    <scope>NUCLEOTIDE SEQUENCE</scope>
    <source>
        <strain evidence="1">CBS 121739</strain>
    </source>
</reference>
<proteinExistence type="predicted"/>
<organism evidence="1 2">
    <name type="scientific">Pseudovirgaria hyperparasitica</name>
    <dbReference type="NCBI Taxonomy" id="470096"/>
    <lineage>
        <taxon>Eukaryota</taxon>
        <taxon>Fungi</taxon>
        <taxon>Dikarya</taxon>
        <taxon>Ascomycota</taxon>
        <taxon>Pezizomycotina</taxon>
        <taxon>Dothideomycetes</taxon>
        <taxon>Dothideomycetes incertae sedis</taxon>
        <taxon>Acrospermales</taxon>
        <taxon>Acrospermaceae</taxon>
        <taxon>Pseudovirgaria</taxon>
    </lineage>
</organism>
<sequence>MTSSHFSAPCIRIWSESRLSHSRNFARRYTIRHASLASLATLAKAAWHNNEGFVLLLGQIISCLFCAAREAALQLLMADHPSRRSCGVVPVQDYYSNAFCATVCLLAQNQCQ</sequence>
<dbReference type="RefSeq" id="XP_033599546.1">
    <property type="nucleotide sequence ID" value="XM_033749748.1"/>
</dbReference>
<dbReference type="GeneID" id="54490802"/>
<dbReference type="AlphaFoldDB" id="A0A6A6W3F0"/>
<gene>
    <name evidence="1" type="ORF">EJ05DRAFT_55689</name>
</gene>
<evidence type="ECO:0000313" key="1">
    <source>
        <dbReference type="EMBL" id="KAF2757095.1"/>
    </source>
</evidence>
<keyword evidence="2" id="KW-1185">Reference proteome</keyword>
<name>A0A6A6W3F0_9PEZI</name>